<dbReference type="RefSeq" id="WP_096803791.1">
    <property type="nucleotide sequence ID" value="NZ_CP023563.1"/>
</dbReference>
<dbReference type="Gene3D" id="3.10.180.10">
    <property type="entry name" value="2,3-Dihydroxybiphenyl 1,2-Dioxygenase, domain 1"/>
    <property type="match status" value="1"/>
</dbReference>
<dbReference type="Proteomes" id="UP000218165">
    <property type="component" value="Chromosome"/>
</dbReference>
<name>A0A291GR16_9MICO</name>
<proteinExistence type="predicted"/>
<dbReference type="SUPFAM" id="SSF54593">
    <property type="entry name" value="Glyoxalase/Bleomycin resistance protein/Dihydroxybiphenyl dioxygenase"/>
    <property type="match status" value="1"/>
</dbReference>
<dbReference type="PROSITE" id="PS51819">
    <property type="entry name" value="VOC"/>
    <property type="match status" value="1"/>
</dbReference>
<keyword evidence="3" id="KW-1185">Reference proteome</keyword>
<dbReference type="Pfam" id="PF13669">
    <property type="entry name" value="Glyoxalase_4"/>
    <property type="match status" value="1"/>
</dbReference>
<protein>
    <submittedName>
        <fullName evidence="2">Glyoxalase</fullName>
    </submittedName>
</protein>
<accession>A0A291GR16</accession>
<dbReference type="InterPro" id="IPR037523">
    <property type="entry name" value="VOC_core"/>
</dbReference>
<evidence type="ECO:0000313" key="3">
    <source>
        <dbReference type="Proteomes" id="UP000218165"/>
    </source>
</evidence>
<dbReference type="EMBL" id="CP023563">
    <property type="protein sequence ID" value="ATG52681.1"/>
    <property type="molecule type" value="Genomic_DNA"/>
</dbReference>
<organism evidence="2 3">
    <name type="scientific">Brachybacterium vulturis</name>
    <dbReference type="NCBI Taxonomy" id="2017484"/>
    <lineage>
        <taxon>Bacteria</taxon>
        <taxon>Bacillati</taxon>
        <taxon>Actinomycetota</taxon>
        <taxon>Actinomycetes</taxon>
        <taxon>Micrococcales</taxon>
        <taxon>Dermabacteraceae</taxon>
        <taxon>Brachybacterium</taxon>
    </lineage>
</organism>
<gene>
    <name evidence="2" type="ORF">CFK38_14965</name>
</gene>
<evidence type="ECO:0000313" key="2">
    <source>
        <dbReference type="EMBL" id="ATG52681.1"/>
    </source>
</evidence>
<evidence type="ECO:0000259" key="1">
    <source>
        <dbReference type="PROSITE" id="PS51819"/>
    </source>
</evidence>
<feature type="domain" description="VOC" evidence="1">
    <location>
        <begin position="9"/>
        <end position="137"/>
    </location>
</feature>
<dbReference type="AlphaFoldDB" id="A0A291GR16"/>
<dbReference type="InterPro" id="IPR029068">
    <property type="entry name" value="Glyas_Bleomycin-R_OHBP_Dase"/>
</dbReference>
<dbReference type="OrthoDB" id="5296884at2"/>
<dbReference type="KEGG" id="brz:CFK38_14965"/>
<sequence>MTASPHSSGLHHLELWTADLAVSEPAWDWLLTTLGWRREQVEGWGLGRIWRHRDDSYLVLEQSADVLGSRAERRSPGMNHLALRVADRAVLEEIRATAPGRGWRELFADRYPHAGGEDHVAWYGEDPHGIEVELVAAG</sequence>
<reference evidence="3" key="1">
    <citation type="submission" date="2017-09" db="EMBL/GenBank/DDBJ databases">
        <title>Brachybacterium sp. VM2412.</title>
        <authorList>
            <person name="Tak E.J."/>
            <person name="Bae J.-W."/>
        </authorList>
    </citation>
    <scope>NUCLEOTIDE SEQUENCE [LARGE SCALE GENOMIC DNA]</scope>
    <source>
        <strain evidence="3">VM2412</strain>
    </source>
</reference>